<evidence type="ECO:0000256" key="2">
    <source>
        <dbReference type="ARBA" id="ARBA00005386"/>
    </source>
</evidence>
<dbReference type="PROSITE" id="PS50005">
    <property type="entry name" value="TPR"/>
    <property type="match status" value="3"/>
</dbReference>
<evidence type="ECO:0000256" key="6">
    <source>
        <dbReference type="ARBA" id="ARBA00022737"/>
    </source>
</evidence>
<comment type="pathway">
    <text evidence="1">Protein modification; protein glycosylation.</text>
</comment>
<protein>
    <recommendedName>
        <fullName evidence="3">protein O-GlcNAc transferase</fullName>
        <ecNumber evidence="3">2.4.1.255</ecNumber>
    </recommendedName>
</protein>
<keyword evidence="6" id="KW-0677">Repeat</keyword>
<evidence type="ECO:0000313" key="11">
    <source>
        <dbReference type="Proteomes" id="UP000242205"/>
    </source>
</evidence>
<feature type="repeat" description="TPR" evidence="8">
    <location>
        <begin position="178"/>
        <end position="211"/>
    </location>
</feature>
<evidence type="ECO:0000313" key="10">
    <source>
        <dbReference type="EMBL" id="AUN95741.1"/>
    </source>
</evidence>
<dbReference type="KEGG" id="atw:C0099_12845"/>
<dbReference type="Pfam" id="PF01535">
    <property type="entry name" value="PPR"/>
    <property type="match status" value="1"/>
</dbReference>
<feature type="domain" description="O-GlcNAc transferase C-terminal" evidence="9">
    <location>
        <begin position="427"/>
        <end position="578"/>
    </location>
</feature>
<keyword evidence="4" id="KW-0328">Glycosyltransferase</keyword>
<feature type="domain" description="O-GlcNAc transferase C-terminal" evidence="9">
    <location>
        <begin position="610"/>
        <end position="777"/>
    </location>
</feature>
<proteinExistence type="inferred from homology"/>
<keyword evidence="11" id="KW-1185">Reference proteome</keyword>
<keyword evidence="5 10" id="KW-0808">Transferase</keyword>
<dbReference type="InterPro" id="IPR029489">
    <property type="entry name" value="OGT/SEC/SPY_C"/>
</dbReference>
<dbReference type="PANTHER" id="PTHR44835">
    <property type="entry name" value="UDP-N-ACETYLGLUCOSAMINE--PEPTIDE N-ACETYLGLUCOSAMINYLTRANSFERASE SPINDLY-RELATED"/>
    <property type="match status" value="1"/>
</dbReference>
<organism evidence="10 11">
    <name type="scientific">Pseudazoarcus pumilus</name>
    <dbReference type="NCBI Taxonomy" id="2067960"/>
    <lineage>
        <taxon>Bacteria</taxon>
        <taxon>Pseudomonadati</taxon>
        <taxon>Pseudomonadota</taxon>
        <taxon>Betaproteobacteria</taxon>
        <taxon>Rhodocyclales</taxon>
        <taxon>Zoogloeaceae</taxon>
        <taxon>Pseudazoarcus</taxon>
    </lineage>
</organism>
<dbReference type="InterPro" id="IPR002885">
    <property type="entry name" value="PPR_rpt"/>
</dbReference>
<evidence type="ECO:0000259" key="9">
    <source>
        <dbReference type="Pfam" id="PF13844"/>
    </source>
</evidence>
<sequence length="797" mass="87750">MTHAESKGASFDADLAVREAVMAHQSGDRARARELLARVLEVNPDHCDAHHNLGILFALEGAMEKSLPHFFAAWKNNPGHRQYGLSLIRALARSGRADEAVSVHRDGIARGLSWPPLDMIVGARGGGDGERPAVKSVGGPRSSRDELRSRIIAAIEAGDWSRVEPLAQSFTQDFGDAAFGWKALGIAYWKTDRSSEALPALRAAIERDPGDWNTYAALGRACFKTNLLAEAENAFRATIRLNPDAGEELAHLGNVLLTLNRDEDAEPVLKRALNCKPVPVMGLSLLAQLRERQGKLDDAIRLFRKALARDDSNAAVRANLAEGLRRSGSSKEAESLLRKGLLADPGSSLLWHVLCRIYSDQGRLDEAEAAHRENLRHNPNDLVSLGNLLFFNNYTTGTSARKCVEDAIDWGRAAQACAQNPFTAWEADRAPERLKVGLVSGDFRRHPVGFFLENFLSHASGKGIEWVAYPTIPDSDDLTARLRANMSSWRPLTGLDDRAAAQLIHEDGVHVLIDLAGHTAFNRLAMFAYRPAPIQVSWLGYFATTGLDAIDYFVADPVSLPECIEEQFVEEIWRLPETRLCFTPPDTDLPVETLPALRRGHATLGCVQNVAKLNDGVLSVWAKVLESIPSARLRIQNEALSRADGRASFRARLIEHGIDQGRVDLHGSMPREAYLKAFGEIDILLDTFPYCGGTTTCEALWMGVPTVTLAGNALISRQGAGLMSAAGLEDWICVDEDDYVQKTVEFCSSIEQLAELRASLRDHVMHSPLFDGRLFAEHFTAALWEMWRNFDRARGVG</sequence>
<feature type="repeat" description="TPR" evidence="8">
    <location>
        <begin position="280"/>
        <end position="313"/>
    </location>
</feature>
<dbReference type="SUPFAM" id="SSF48452">
    <property type="entry name" value="TPR-like"/>
    <property type="match status" value="1"/>
</dbReference>
<gene>
    <name evidence="10" type="ORF">C0099_12845</name>
</gene>
<dbReference type="Proteomes" id="UP000242205">
    <property type="component" value="Chromosome"/>
</dbReference>
<evidence type="ECO:0000256" key="5">
    <source>
        <dbReference type="ARBA" id="ARBA00022679"/>
    </source>
</evidence>
<dbReference type="Pfam" id="PF07721">
    <property type="entry name" value="TPR_4"/>
    <property type="match status" value="1"/>
</dbReference>
<dbReference type="SMART" id="SM00028">
    <property type="entry name" value="TPR"/>
    <property type="match status" value="8"/>
</dbReference>
<dbReference type="Pfam" id="PF13844">
    <property type="entry name" value="Glyco_transf_41"/>
    <property type="match status" value="2"/>
</dbReference>
<dbReference type="Gene3D" id="1.25.40.10">
    <property type="entry name" value="Tetratricopeptide repeat domain"/>
    <property type="match status" value="2"/>
</dbReference>
<dbReference type="RefSeq" id="WP_102247786.1">
    <property type="nucleotide sequence ID" value="NZ_CP025682.1"/>
</dbReference>
<evidence type="ECO:0000256" key="4">
    <source>
        <dbReference type="ARBA" id="ARBA00022676"/>
    </source>
</evidence>
<dbReference type="PANTHER" id="PTHR44835:SF1">
    <property type="entry name" value="PROTEIN O-GLCNAC TRANSFERASE"/>
    <property type="match status" value="1"/>
</dbReference>
<name>A0A2I6S938_9RHOO</name>
<dbReference type="Pfam" id="PF14559">
    <property type="entry name" value="TPR_19"/>
    <property type="match status" value="1"/>
</dbReference>
<dbReference type="InterPro" id="IPR051939">
    <property type="entry name" value="Glycosyltr_41/O-GlcNAc_trsf"/>
</dbReference>
<dbReference type="AlphaFoldDB" id="A0A2I6S938"/>
<dbReference type="EMBL" id="CP025682">
    <property type="protein sequence ID" value="AUN95741.1"/>
    <property type="molecule type" value="Genomic_DNA"/>
</dbReference>
<dbReference type="InterPro" id="IPR019734">
    <property type="entry name" value="TPR_rpt"/>
</dbReference>
<dbReference type="Pfam" id="PF13432">
    <property type="entry name" value="TPR_16"/>
    <property type="match status" value="2"/>
</dbReference>
<comment type="similarity">
    <text evidence="2">Belongs to the glycosyltransferase 41 family. O-GlcNAc transferase subfamily.</text>
</comment>
<dbReference type="SUPFAM" id="SSF53756">
    <property type="entry name" value="UDP-Glycosyltransferase/glycogen phosphorylase"/>
    <property type="match status" value="1"/>
</dbReference>
<evidence type="ECO:0000256" key="7">
    <source>
        <dbReference type="ARBA" id="ARBA00022803"/>
    </source>
</evidence>
<dbReference type="InterPro" id="IPR011717">
    <property type="entry name" value="TPR-4"/>
</dbReference>
<dbReference type="InterPro" id="IPR011990">
    <property type="entry name" value="TPR-like_helical_dom_sf"/>
</dbReference>
<dbReference type="OrthoDB" id="101857at2"/>
<dbReference type="GO" id="GO:0042802">
    <property type="term" value="F:identical protein binding"/>
    <property type="evidence" value="ECO:0007669"/>
    <property type="project" value="InterPro"/>
</dbReference>
<evidence type="ECO:0000256" key="1">
    <source>
        <dbReference type="ARBA" id="ARBA00004922"/>
    </source>
</evidence>
<evidence type="ECO:0000256" key="3">
    <source>
        <dbReference type="ARBA" id="ARBA00011970"/>
    </source>
</evidence>
<feature type="repeat" description="TPR" evidence="8">
    <location>
        <begin position="212"/>
        <end position="245"/>
    </location>
</feature>
<dbReference type="Gene3D" id="3.40.50.2000">
    <property type="entry name" value="Glycogen Phosphorylase B"/>
    <property type="match status" value="1"/>
</dbReference>
<dbReference type="GO" id="GO:0097363">
    <property type="term" value="F:protein O-acetylglucosaminyltransferase activity"/>
    <property type="evidence" value="ECO:0007669"/>
    <property type="project" value="UniProtKB-EC"/>
</dbReference>
<evidence type="ECO:0000256" key="8">
    <source>
        <dbReference type="PROSITE-ProRule" id="PRU00339"/>
    </source>
</evidence>
<dbReference type="EC" id="2.4.1.255" evidence="3"/>
<dbReference type="Gene3D" id="3.40.50.11380">
    <property type="match status" value="1"/>
</dbReference>
<accession>A0A2I6S938</accession>
<keyword evidence="7 8" id="KW-0802">TPR repeat</keyword>
<reference evidence="10 11" key="1">
    <citation type="submission" date="2018-01" db="EMBL/GenBank/DDBJ databases">
        <authorList>
            <person name="Fu G.-Y."/>
        </authorList>
    </citation>
    <scope>NUCLEOTIDE SEQUENCE [LARGE SCALE GENOMIC DNA]</scope>
    <source>
        <strain evidence="10 11">SY39</strain>
    </source>
</reference>